<evidence type="ECO:0000256" key="5">
    <source>
        <dbReference type="ARBA" id="ARBA00023136"/>
    </source>
</evidence>
<feature type="transmembrane region" description="Helical" evidence="6">
    <location>
        <begin position="95"/>
        <end position="116"/>
    </location>
</feature>
<feature type="transmembrane region" description="Helical" evidence="6">
    <location>
        <begin position="58"/>
        <end position="79"/>
    </location>
</feature>
<comment type="subcellular location">
    <subcellularLocation>
        <location evidence="1">Cell membrane</location>
        <topology evidence="1">Multi-pass membrane protein</topology>
    </subcellularLocation>
</comment>
<evidence type="ECO:0000256" key="2">
    <source>
        <dbReference type="ARBA" id="ARBA00022475"/>
    </source>
</evidence>
<evidence type="ECO:0000313" key="7">
    <source>
        <dbReference type="EMBL" id="MDA7424695.1"/>
    </source>
</evidence>
<evidence type="ECO:0000313" key="8">
    <source>
        <dbReference type="Proteomes" id="UP001210720"/>
    </source>
</evidence>
<dbReference type="EMBL" id="JAQIOY010000002">
    <property type="protein sequence ID" value="MDA7424695.1"/>
    <property type="molecule type" value="Genomic_DNA"/>
</dbReference>
<evidence type="ECO:0000256" key="6">
    <source>
        <dbReference type="SAM" id="Phobius"/>
    </source>
</evidence>
<feature type="transmembrane region" description="Helical" evidence="6">
    <location>
        <begin position="307"/>
        <end position="325"/>
    </location>
</feature>
<dbReference type="InterPro" id="IPR030923">
    <property type="entry name" value="LptG"/>
</dbReference>
<dbReference type="Pfam" id="PF03739">
    <property type="entry name" value="LptF_LptG"/>
    <property type="match status" value="1"/>
</dbReference>
<evidence type="ECO:0000256" key="1">
    <source>
        <dbReference type="ARBA" id="ARBA00004651"/>
    </source>
</evidence>
<keyword evidence="8" id="KW-1185">Reference proteome</keyword>
<dbReference type="RefSeq" id="WP_271432043.1">
    <property type="nucleotide sequence ID" value="NZ_JAQIOY010000002.1"/>
</dbReference>
<keyword evidence="3 6" id="KW-0812">Transmembrane</keyword>
<name>A0ABT4XRW9_9RHOB</name>
<gene>
    <name evidence="7" type="primary">lptG</name>
    <name evidence="7" type="ORF">PFY00_08165</name>
</gene>
<protein>
    <submittedName>
        <fullName evidence="7">LPS export ABC transporter permease LptG</fullName>
    </submittedName>
</protein>
<dbReference type="PANTHER" id="PTHR33529:SF2">
    <property type="entry name" value="LIPOPOLYSACCHARIDE EXPORT SYSTEM PERMEASE PROTEIN LPTG"/>
    <property type="match status" value="1"/>
</dbReference>
<feature type="transmembrane region" description="Helical" evidence="6">
    <location>
        <begin position="12"/>
        <end position="29"/>
    </location>
</feature>
<organism evidence="7 8">
    <name type="scientific">Thalassococcus lentus</name>
    <dbReference type="NCBI Taxonomy" id="1210524"/>
    <lineage>
        <taxon>Bacteria</taxon>
        <taxon>Pseudomonadati</taxon>
        <taxon>Pseudomonadota</taxon>
        <taxon>Alphaproteobacteria</taxon>
        <taxon>Rhodobacterales</taxon>
        <taxon>Roseobacteraceae</taxon>
        <taxon>Thalassococcus</taxon>
    </lineage>
</organism>
<proteinExistence type="predicted"/>
<sequence>MILHFYFARRFLWLFLGLFAVFGIFQGLLDLVEELRSLPDGVSFAQVLQLVGLKLPEGLYQILPLVMILSTIALFLGLARSSELVVARASGRSGLAVLVAPVMVAALIGAMAVAVMNPIVAATSKRYADLRESYRSGEASVLSIGAEGLWLRQGGPEGQSVIHAQRASTDATVLFDVSFVTYAPNGGPAQRITAREARLEDGAWLLHQAKAWPLAAGLNPEVGAKNHASLRLPSTLTQDSIRDRFGRPSAIAIWDLPAFINELSDAGFSARRHVVWYQMELARPVFLMAMVLIGAGFTMRPTRLGRTGLAVLSAVLLGFGLYYVRNFAQILGENGQLAPFIAAWVPPLASVLLALGLVLHMEDG</sequence>
<accession>A0ABT4XRW9</accession>
<reference evidence="7 8" key="1">
    <citation type="submission" date="2023-01" db="EMBL/GenBank/DDBJ databases">
        <title>Thalassococcus onchidii sp. nov., isolated from a marine invertebrate from the South China Sea.</title>
        <authorList>
            <person name="Xu S."/>
            <person name="Liu Z."/>
            <person name="Xu Y."/>
        </authorList>
    </citation>
    <scope>NUCLEOTIDE SEQUENCE [LARGE SCALE GENOMIC DNA]</scope>
    <source>
        <strain evidence="7 8">KCTC 32084</strain>
    </source>
</reference>
<dbReference type="PANTHER" id="PTHR33529">
    <property type="entry name" value="SLR0882 PROTEIN-RELATED"/>
    <property type="match status" value="1"/>
</dbReference>
<evidence type="ECO:0000256" key="4">
    <source>
        <dbReference type="ARBA" id="ARBA00022989"/>
    </source>
</evidence>
<keyword evidence="2" id="KW-1003">Cell membrane</keyword>
<evidence type="ECO:0000256" key="3">
    <source>
        <dbReference type="ARBA" id="ARBA00022692"/>
    </source>
</evidence>
<dbReference type="Proteomes" id="UP001210720">
    <property type="component" value="Unassembled WGS sequence"/>
</dbReference>
<keyword evidence="4 6" id="KW-1133">Transmembrane helix</keyword>
<dbReference type="NCBIfam" id="TIGR04408">
    <property type="entry name" value="LptG_lptG"/>
    <property type="match status" value="1"/>
</dbReference>
<keyword evidence="5 6" id="KW-0472">Membrane</keyword>
<comment type="caution">
    <text evidence="7">The sequence shown here is derived from an EMBL/GenBank/DDBJ whole genome shotgun (WGS) entry which is preliminary data.</text>
</comment>
<feature type="transmembrane region" description="Helical" evidence="6">
    <location>
        <begin position="337"/>
        <end position="359"/>
    </location>
</feature>
<dbReference type="InterPro" id="IPR005495">
    <property type="entry name" value="LptG/LptF_permease"/>
</dbReference>